<dbReference type="AlphaFoldDB" id="A0A1V2GXE4"/>
<gene>
    <name evidence="9" type="ORF">BKE38_22450</name>
</gene>
<evidence type="ECO:0000313" key="9">
    <source>
        <dbReference type="EMBL" id="ONG47982.1"/>
    </source>
</evidence>
<dbReference type="GO" id="GO:0005886">
    <property type="term" value="C:plasma membrane"/>
    <property type="evidence" value="ECO:0007669"/>
    <property type="project" value="UniProtKB-SubCell"/>
</dbReference>
<keyword evidence="4 7" id="KW-0812">Transmembrane</keyword>
<dbReference type="PANTHER" id="PTHR33778">
    <property type="entry name" value="PROTEIN MGTC"/>
    <property type="match status" value="1"/>
</dbReference>
<dbReference type="Pfam" id="PF02308">
    <property type="entry name" value="MgtC"/>
    <property type="match status" value="1"/>
</dbReference>
<evidence type="ECO:0000256" key="1">
    <source>
        <dbReference type="ARBA" id="ARBA00004651"/>
    </source>
</evidence>
<feature type="domain" description="MgtC/SapB/SrpB/YhiD N-terminal" evidence="8">
    <location>
        <begin position="16"/>
        <end position="138"/>
    </location>
</feature>
<dbReference type="OrthoDB" id="9811198at2"/>
<evidence type="ECO:0000313" key="10">
    <source>
        <dbReference type="Proteomes" id="UP000188879"/>
    </source>
</evidence>
<keyword evidence="10" id="KW-1185">Reference proteome</keyword>
<dbReference type="PRINTS" id="PR01837">
    <property type="entry name" value="MGTCSAPBPROT"/>
</dbReference>
<evidence type="ECO:0000256" key="3">
    <source>
        <dbReference type="ARBA" id="ARBA00022475"/>
    </source>
</evidence>
<dbReference type="PANTHER" id="PTHR33778:SF1">
    <property type="entry name" value="MAGNESIUM TRANSPORTER YHID-RELATED"/>
    <property type="match status" value="1"/>
</dbReference>
<accession>A0A1V2GXE4</accession>
<sequence length="153" mass="16053">MIADPSIDDMLLRLGGAAGLGMILGLDWERRGFDAGIRTHALISLSAALLMLCAISVGEAVIRSGGDSDPLRVAQGLFQALGFIGAGMVFARREEVRNLTSASSIVLTGAIGMACGAGLWKMALIATAVGLFLMVIVRLGTRYFRGERKAGKE</sequence>
<keyword evidence="7" id="KW-0997">Cell inner membrane</keyword>
<keyword evidence="3" id="KW-1003">Cell membrane</keyword>
<organism evidence="9 10">
    <name type="scientific">Teichococcus deserti</name>
    <dbReference type="NCBI Taxonomy" id="1817963"/>
    <lineage>
        <taxon>Bacteria</taxon>
        <taxon>Pseudomonadati</taxon>
        <taxon>Pseudomonadota</taxon>
        <taxon>Alphaproteobacteria</taxon>
        <taxon>Acetobacterales</taxon>
        <taxon>Roseomonadaceae</taxon>
        <taxon>Roseomonas</taxon>
    </lineage>
</organism>
<name>A0A1V2GXE4_9PROT</name>
<feature type="transmembrane region" description="Helical" evidence="7">
    <location>
        <begin position="98"/>
        <end position="119"/>
    </location>
</feature>
<evidence type="ECO:0000256" key="5">
    <source>
        <dbReference type="ARBA" id="ARBA00022989"/>
    </source>
</evidence>
<dbReference type="RefSeq" id="WP_076959526.1">
    <property type="nucleotide sequence ID" value="NZ_MLCO01000255.1"/>
</dbReference>
<comment type="caution">
    <text evidence="9">The sequence shown here is derived from an EMBL/GenBank/DDBJ whole genome shotgun (WGS) entry which is preliminary data.</text>
</comment>
<feature type="transmembrane region" description="Helical" evidence="7">
    <location>
        <begin position="125"/>
        <end position="144"/>
    </location>
</feature>
<proteinExistence type="inferred from homology"/>
<feature type="transmembrane region" description="Helical" evidence="7">
    <location>
        <begin position="73"/>
        <end position="91"/>
    </location>
</feature>
<evidence type="ECO:0000256" key="4">
    <source>
        <dbReference type="ARBA" id="ARBA00022692"/>
    </source>
</evidence>
<comment type="subcellular location">
    <subcellularLocation>
        <location evidence="7">Cell inner membrane</location>
        <topology evidence="7">Multi-pass membrane protein</topology>
    </subcellularLocation>
    <subcellularLocation>
        <location evidence="1">Cell membrane</location>
        <topology evidence="1">Multi-pass membrane protein</topology>
    </subcellularLocation>
</comment>
<feature type="transmembrane region" description="Helical" evidence="7">
    <location>
        <begin position="12"/>
        <end position="29"/>
    </location>
</feature>
<dbReference type="InterPro" id="IPR003416">
    <property type="entry name" value="MgtC/SapB/SrpB/YhiD_fam"/>
</dbReference>
<reference evidence="9 10" key="1">
    <citation type="submission" date="2016-10" db="EMBL/GenBank/DDBJ databases">
        <title>Draft Genome sequence of Roseomonas sp. strain M3.</title>
        <authorList>
            <person name="Subhash Y."/>
            <person name="Lee S."/>
        </authorList>
    </citation>
    <scope>NUCLEOTIDE SEQUENCE [LARGE SCALE GENOMIC DNA]</scope>
    <source>
        <strain evidence="9 10">M3</strain>
    </source>
</reference>
<evidence type="ECO:0000256" key="7">
    <source>
        <dbReference type="RuleBase" id="RU365041"/>
    </source>
</evidence>
<feature type="transmembrane region" description="Helical" evidence="7">
    <location>
        <begin position="41"/>
        <end position="61"/>
    </location>
</feature>
<evidence type="ECO:0000259" key="8">
    <source>
        <dbReference type="Pfam" id="PF02308"/>
    </source>
</evidence>
<comment type="similarity">
    <text evidence="2 7">Belongs to the MgtC/SapB family.</text>
</comment>
<protein>
    <recommendedName>
        <fullName evidence="7">Protein MgtC</fullName>
    </recommendedName>
</protein>
<dbReference type="InterPro" id="IPR049177">
    <property type="entry name" value="MgtC_SapB_SrpB_YhiD_N"/>
</dbReference>
<keyword evidence="6 7" id="KW-0472">Membrane</keyword>
<dbReference type="EMBL" id="MLCO01000255">
    <property type="protein sequence ID" value="ONG47982.1"/>
    <property type="molecule type" value="Genomic_DNA"/>
</dbReference>
<dbReference type="Proteomes" id="UP000188879">
    <property type="component" value="Unassembled WGS sequence"/>
</dbReference>
<evidence type="ECO:0000256" key="6">
    <source>
        <dbReference type="ARBA" id="ARBA00023136"/>
    </source>
</evidence>
<evidence type="ECO:0000256" key="2">
    <source>
        <dbReference type="ARBA" id="ARBA00009298"/>
    </source>
</evidence>
<keyword evidence="5 7" id="KW-1133">Transmembrane helix</keyword>